<comment type="caution">
    <text evidence="1">The sequence shown here is derived from an EMBL/GenBank/DDBJ whole genome shotgun (WGS) entry which is preliminary data.</text>
</comment>
<evidence type="ECO:0000313" key="1">
    <source>
        <dbReference type="EMBL" id="VEL31983.1"/>
    </source>
</evidence>
<evidence type="ECO:0000313" key="2">
    <source>
        <dbReference type="Proteomes" id="UP000784294"/>
    </source>
</evidence>
<organism evidence="1 2">
    <name type="scientific">Protopolystoma xenopodis</name>
    <dbReference type="NCBI Taxonomy" id="117903"/>
    <lineage>
        <taxon>Eukaryota</taxon>
        <taxon>Metazoa</taxon>
        <taxon>Spiralia</taxon>
        <taxon>Lophotrochozoa</taxon>
        <taxon>Platyhelminthes</taxon>
        <taxon>Monogenea</taxon>
        <taxon>Polyopisthocotylea</taxon>
        <taxon>Polystomatidea</taxon>
        <taxon>Polystomatidae</taxon>
        <taxon>Protopolystoma</taxon>
    </lineage>
</organism>
<dbReference type="EMBL" id="CAAALY010128873">
    <property type="protein sequence ID" value="VEL31983.1"/>
    <property type="molecule type" value="Genomic_DNA"/>
</dbReference>
<gene>
    <name evidence="1" type="ORF">PXEA_LOCUS25423</name>
</gene>
<accession>A0A448X9Z5</accession>
<reference evidence="1" key="1">
    <citation type="submission" date="2018-11" db="EMBL/GenBank/DDBJ databases">
        <authorList>
            <consortium name="Pathogen Informatics"/>
        </authorList>
    </citation>
    <scope>NUCLEOTIDE SEQUENCE</scope>
</reference>
<sequence length="75" mass="8409">MDMRKKWDSLKATCNEGAHLHWPKAATAWASFSHLIRHSLLPVRGSSSSPGKTGYMYTCLCSHRVRPVVQPRGES</sequence>
<name>A0A448X9Z5_9PLAT</name>
<protein>
    <submittedName>
        <fullName evidence="1">Uncharacterized protein</fullName>
    </submittedName>
</protein>
<dbReference type="AlphaFoldDB" id="A0A448X9Z5"/>
<proteinExistence type="predicted"/>
<keyword evidence="2" id="KW-1185">Reference proteome</keyword>
<dbReference type="Proteomes" id="UP000784294">
    <property type="component" value="Unassembled WGS sequence"/>
</dbReference>